<dbReference type="GO" id="GO:0050660">
    <property type="term" value="F:flavin adenine dinucleotide binding"/>
    <property type="evidence" value="ECO:0007669"/>
    <property type="project" value="UniProtKB-UniRule"/>
</dbReference>
<comment type="cofactor">
    <cofactor evidence="1 12">
        <name>FAD</name>
        <dbReference type="ChEBI" id="CHEBI:57692"/>
    </cofactor>
</comment>
<keyword evidence="9 12" id="KW-0520">NAD</keyword>
<dbReference type="FunFam" id="3.50.50.60:FF:000063">
    <property type="entry name" value="tRNA uridine 5-carboxymethylaminomethyl modification enzyme MnmG"/>
    <property type="match status" value="1"/>
</dbReference>
<dbReference type="InterPro" id="IPR002218">
    <property type="entry name" value="MnmG-rel"/>
</dbReference>
<comment type="similarity">
    <text evidence="3 12">Belongs to the MnmG family.</text>
</comment>
<organism evidence="14 15">
    <name type="scientific">Saccharococcus thermophilus</name>
    <dbReference type="NCBI Taxonomy" id="29396"/>
    <lineage>
        <taxon>Bacteria</taxon>
        <taxon>Bacillati</taxon>
        <taxon>Bacillota</taxon>
        <taxon>Bacilli</taxon>
        <taxon>Bacillales</taxon>
        <taxon>Anoxybacillaceae</taxon>
        <taxon>Saccharococcus</taxon>
    </lineage>
</organism>
<evidence type="ECO:0000256" key="9">
    <source>
        <dbReference type="ARBA" id="ARBA00023027"/>
    </source>
</evidence>
<proteinExistence type="inferred from homology"/>
<dbReference type="NCBIfam" id="TIGR00136">
    <property type="entry name" value="mnmG_gidA"/>
    <property type="match status" value="1"/>
</dbReference>
<evidence type="ECO:0000256" key="4">
    <source>
        <dbReference type="ARBA" id="ARBA00020461"/>
    </source>
</evidence>
<dbReference type="SUPFAM" id="SSF51905">
    <property type="entry name" value="FAD/NAD(P)-binding domain"/>
    <property type="match status" value="1"/>
</dbReference>
<evidence type="ECO:0000256" key="3">
    <source>
        <dbReference type="ARBA" id="ARBA00007653"/>
    </source>
</evidence>
<evidence type="ECO:0000256" key="8">
    <source>
        <dbReference type="ARBA" id="ARBA00022827"/>
    </source>
</evidence>
<feature type="binding site" evidence="12">
    <location>
        <position position="126"/>
    </location>
    <ligand>
        <name>FAD</name>
        <dbReference type="ChEBI" id="CHEBI:57692"/>
    </ligand>
</feature>
<evidence type="ECO:0000256" key="11">
    <source>
        <dbReference type="ARBA" id="ARBA00031800"/>
    </source>
</evidence>
<dbReference type="SMART" id="SM01228">
    <property type="entry name" value="GIDA_assoc_3"/>
    <property type="match status" value="1"/>
</dbReference>
<keyword evidence="8 12" id="KW-0274">FAD</keyword>
<comment type="caution">
    <text evidence="14">The sequence shown here is derived from an EMBL/GenBank/DDBJ whole genome shotgun (WGS) entry which is preliminary data.</text>
</comment>
<evidence type="ECO:0000259" key="13">
    <source>
        <dbReference type="SMART" id="SM01228"/>
    </source>
</evidence>
<dbReference type="EMBL" id="JAASRS010000001">
    <property type="protein sequence ID" value="NIK13720.1"/>
    <property type="molecule type" value="Genomic_DNA"/>
</dbReference>
<dbReference type="Pfam" id="PF13932">
    <property type="entry name" value="SAM_GIDA_C"/>
    <property type="match status" value="1"/>
</dbReference>
<keyword evidence="7 12" id="KW-0819">tRNA processing</keyword>
<dbReference type="InterPro" id="IPR036188">
    <property type="entry name" value="FAD/NAD-bd_sf"/>
</dbReference>
<dbReference type="InterPro" id="IPR004416">
    <property type="entry name" value="MnmG"/>
</dbReference>
<evidence type="ECO:0000256" key="6">
    <source>
        <dbReference type="ARBA" id="ARBA00022630"/>
    </source>
</evidence>
<dbReference type="FunFam" id="1.10.10.1800:FF:000001">
    <property type="entry name" value="tRNA uridine 5-carboxymethylaminomethyl modification enzyme MnmG"/>
    <property type="match status" value="1"/>
</dbReference>
<dbReference type="FunFam" id="3.50.50.60:FF:000002">
    <property type="entry name" value="tRNA uridine 5-carboxymethylaminomethyl modification enzyme MnmG"/>
    <property type="match status" value="1"/>
</dbReference>
<feature type="domain" description="tRNA uridine 5-carboxymethylaminomethyl modification enzyme C-terminal subdomain" evidence="13">
    <location>
        <begin position="545"/>
        <end position="616"/>
    </location>
</feature>
<reference evidence="14 15" key="1">
    <citation type="submission" date="2020-03" db="EMBL/GenBank/DDBJ databases">
        <title>Genomic Encyclopedia of Archaeal and Bacterial Type Strains, Phase II (KMG-II): from individual species to whole genera.</title>
        <authorList>
            <person name="Goeker M."/>
        </authorList>
    </citation>
    <scope>NUCLEOTIDE SEQUENCE [LARGE SCALE GENOMIC DNA]</scope>
    <source>
        <strain evidence="14 15">DSM 4749</strain>
    </source>
</reference>
<dbReference type="Pfam" id="PF21680">
    <property type="entry name" value="GIDA_C_1st"/>
    <property type="match status" value="1"/>
</dbReference>
<sequence>MDYHGGSYDVIVVGAGHAGCEAALAAARIGAKTLVITLNLDMIAFMPCNPSIGGPAKGIVVREIDALGGEMAKNIDKTYIQMRMLNTGKGPAVRALRAQADKVLYQREMKKTLENQENLTLLQGKVERLIVEDGICKGVITHTGAHYYAKAVVITTGTFLRGEIIIGDIKYSSGPNNQQPSIKLSEHLEELGFELVRFKTGTPPRVNSRTIDYSKTEIQPGDDVPRAFSYETTEYITDQLPCWLTYTTAETHRIIDENLHLSPMYSGMIKGTGPRYCPSIEDKIVRFHDKPRHQIFLEPEGRETEEVYVQGLSTSLPEHIQRQLLATIPGLEKAQLMRAGYAIEYDAIVPTQLWPTLETKLVKNLYTAGQINGTSGYEEAAGQGIMAGINAAHRALGKEEIILSRSDAYIGVLIDDLVTKGTNEPYRLLTSRAEYRLLLRHDNADLRLTELGYKIGLISEERYQKFLAKKEAIEREKKRLQTFIIKPTPEVQEVIRQAGGSELKDGIRAADLLRRPEMTYEHIQKLAPAEEEISPEVAEQVEIQIKYEGYIQKSLQEVERLKKMENKKIPEDIDYDAIHGLATEARQKLKQVRPLSIAQASRISGVNPADISILLVYLEQGRIARVSNE</sequence>
<dbReference type="HAMAP" id="MF_00129">
    <property type="entry name" value="MnmG_GidA"/>
    <property type="match status" value="1"/>
</dbReference>
<evidence type="ECO:0000313" key="14">
    <source>
        <dbReference type="EMBL" id="NIK13720.1"/>
    </source>
</evidence>
<feature type="binding site" evidence="12">
    <location>
        <position position="181"/>
    </location>
    <ligand>
        <name>FAD</name>
        <dbReference type="ChEBI" id="CHEBI:57692"/>
    </ligand>
</feature>
<dbReference type="PANTHER" id="PTHR11806">
    <property type="entry name" value="GLUCOSE INHIBITED DIVISION PROTEIN A"/>
    <property type="match status" value="1"/>
</dbReference>
<dbReference type="InterPro" id="IPR040131">
    <property type="entry name" value="MnmG_N"/>
</dbReference>
<dbReference type="InterPro" id="IPR049312">
    <property type="entry name" value="GIDA_C_N"/>
</dbReference>
<evidence type="ECO:0000313" key="15">
    <source>
        <dbReference type="Proteomes" id="UP000532769"/>
    </source>
</evidence>
<dbReference type="Pfam" id="PF01134">
    <property type="entry name" value="GIDA"/>
    <property type="match status" value="1"/>
</dbReference>
<evidence type="ECO:0000256" key="7">
    <source>
        <dbReference type="ARBA" id="ARBA00022694"/>
    </source>
</evidence>
<dbReference type="AlphaFoldDB" id="A0A846MCE5"/>
<accession>A0A846MCE5</accession>
<dbReference type="Gene3D" id="3.50.50.60">
    <property type="entry name" value="FAD/NAD(P)-binding domain"/>
    <property type="match status" value="2"/>
</dbReference>
<dbReference type="PRINTS" id="PR00368">
    <property type="entry name" value="FADPNR"/>
</dbReference>
<dbReference type="PANTHER" id="PTHR11806:SF0">
    <property type="entry name" value="PROTEIN MTO1 HOMOLOG, MITOCHONDRIAL"/>
    <property type="match status" value="1"/>
</dbReference>
<dbReference type="Proteomes" id="UP000532769">
    <property type="component" value="Unassembled WGS sequence"/>
</dbReference>
<protein>
    <recommendedName>
        <fullName evidence="4 12">tRNA uridine 5-carboxymethylaminomethyl modification enzyme MnmG</fullName>
    </recommendedName>
    <alternativeName>
        <fullName evidence="11 12">Glucose-inhibited division protein A</fullName>
    </alternativeName>
</protein>
<keyword evidence="15" id="KW-1185">Reference proteome</keyword>
<evidence type="ECO:0000256" key="5">
    <source>
        <dbReference type="ARBA" id="ARBA00022490"/>
    </source>
</evidence>
<feature type="binding site" evidence="12">
    <location>
        <position position="370"/>
    </location>
    <ligand>
        <name>FAD</name>
        <dbReference type="ChEBI" id="CHEBI:57692"/>
    </ligand>
</feature>
<keyword evidence="6 12" id="KW-0285">Flavoprotein</keyword>
<dbReference type="RefSeq" id="WP_166907466.1">
    <property type="nucleotide sequence ID" value="NZ_JAASRS010000001.1"/>
</dbReference>
<dbReference type="Gene3D" id="1.10.10.1800">
    <property type="entry name" value="tRNA uridine 5-carboxymethylaminomethyl modification enzyme MnmG/GidA"/>
    <property type="match status" value="1"/>
</dbReference>
<dbReference type="InterPro" id="IPR026904">
    <property type="entry name" value="MnmG_C"/>
</dbReference>
<dbReference type="GO" id="GO:0005829">
    <property type="term" value="C:cytosol"/>
    <property type="evidence" value="ECO:0007669"/>
    <property type="project" value="TreeGrafter"/>
</dbReference>
<dbReference type="InterPro" id="IPR020595">
    <property type="entry name" value="MnmG-rel_CS"/>
</dbReference>
<dbReference type="PROSITE" id="PS01281">
    <property type="entry name" value="GIDA_2"/>
    <property type="match status" value="1"/>
</dbReference>
<dbReference type="GO" id="GO:0030488">
    <property type="term" value="P:tRNA methylation"/>
    <property type="evidence" value="ECO:0007669"/>
    <property type="project" value="TreeGrafter"/>
</dbReference>
<evidence type="ECO:0000256" key="1">
    <source>
        <dbReference type="ARBA" id="ARBA00001974"/>
    </source>
</evidence>
<dbReference type="GO" id="GO:0002098">
    <property type="term" value="P:tRNA wobble uridine modification"/>
    <property type="evidence" value="ECO:0007669"/>
    <property type="project" value="InterPro"/>
</dbReference>
<dbReference type="PRINTS" id="PR00411">
    <property type="entry name" value="PNDRDTASEI"/>
</dbReference>
<dbReference type="Gene3D" id="1.10.150.570">
    <property type="entry name" value="GidA associated domain, C-terminal subdomain"/>
    <property type="match status" value="1"/>
</dbReference>
<dbReference type="InterPro" id="IPR044920">
    <property type="entry name" value="MnmG_C_subdom_sf"/>
</dbReference>
<dbReference type="FunFam" id="1.10.150.570:FF:000001">
    <property type="entry name" value="tRNA uridine 5-carboxymethylaminomethyl modification enzyme MnmG"/>
    <property type="match status" value="1"/>
</dbReference>
<name>A0A846MCE5_9BACL</name>
<feature type="binding site" evidence="12">
    <location>
        <begin position="14"/>
        <end position="19"/>
    </location>
    <ligand>
        <name>FAD</name>
        <dbReference type="ChEBI" id="CHEBI:57692"/>
    </ligand>
</feature>
<comment type="subcellular location">
    <subcellularLocation>
        <location evidence="12">Cytoplasm</location>
    </subcellularLocation>
</comment>
<comment type="subunit">
    <text evidence="10 12">Homodimer. Heterotetramer of two MnmE and two MnmG subunits.</text>
</comment>
<dbReference type="InterPro" id="IPR047001">
    <property type="entry name" value="MnmG_C_subdom"/>
</dbReference>
<evidence type="ECO:0000256" key="2">
    <source>
        <dbReference type="ARBA" id="ARBA00003717"/>
    </source>
</evidence>
<keyword evidence="5 12" id="KW-0963">Cytoplasm</keyword>
<evidence type="ECO:0000256" key="10">
    <source>
        <dbReference type="ARBA" id="ARBA00025948"/>
    </source>
</evidence>
<feature type="binding site" evidence="12">
    <location>
        <begin position="273"/>
        <end position="287"/>
    </location>
    <ligand>
        <name>NAD(+)</name>
        <dbReference type="ChEBI" id="CHEBI:57540"/>
    </ligand>
</feature>
<dbReference type="PROSITE" id="PS01280">
    <property type="entry name" value="GIDA_1"/>
    <property type="match status" value="1"/>
</dbReference>
<evidence type="ECO:0000256" key="12">
    <source>
        <dbReference type="HAMAP-Rule" id="MF_00129"/>
    </source>
</evidence>
<gene>
    <name evidence="12" type="primary">mnmG</name>
    <name evidence="12" type="synonym">gidA</name>
    <name evidence="14" type="ORF">BDD39_000230</name>
</gene>
<comment type="function">
    <text evidence="2 12">NAD-binding protein involved in the addition of a carboxymethylaminomethyl (cmnm) group at the wobble position (U34) of certain tRNAs, forming tRNA-cmnm(5)s(2)U34.</text>
</comment>